<dbReference type="AlphaFoldDB" id="K5URE7"/>
<dbReference type="GO" id="GO:0046872">
    <property type="term" value="F:metal ion binding"/>
    <property type="evidence" value="ECO:0007669"/>
    <property type="project" value="UniProtKB-KW"/>
</dbReference>
<sequence>MRARWSILLFCASAAQLACSSPLSEAEQVRAEAPSSVVRSPLHLARRRESGYQPRHLRPEEFVVAPVDDDEPHMGKRDGVTAPDIGQMATFTTENPEPTRLGTGFKFLGNSNHEIDKQNVDNLAPPTTDQGSIVNLKWSMSLSHTRLLNGGWVREQTITDLPPSKDFTAAEIAIAPNAYRELHWHRVPEWGYVLGGNGRLTAIDEDGKFFISDIRGPTNTSDPDIYYFPSGVPHSIQALDEGLELLLVFPDGNFDALGTTFMLSDWFARTPLDVLAKNLGISDISILSKIPQKDPYLLQSTKPPPPLGHASDEAVTSPQGTIDPSRYVFRLADQNETIAAGGGGWFKIQDSVTNFPVSQQTASALVHVEPNGLREMHWNNNDEWLYIISGTARATAFGGSSSSRTFDFQPGDTAVFPASYGHYVENTSPTEPLIYLELFKAPKFIDFSATQWLALTPPQIVADLLNISTEVVEGFMKVKPGIIA</sequence>
<proteinExistence type="predicted"/>
<dbReference type="InterPro" id="IPR051610">
    <property type="entry name" value="GPI/OXD"/>
</dbReference>
<dbReference type="EMBL" id="JH930475">
    <property type="protein sequence ID" value="EKM52451.1"/>
    <property type="molecule type" value="Genomic_DNA"/>
</dbReference>
<dbReference type="NCBIfam" id="TIGR03404">
    <property type="entry name" value="bicupin_oxalic"/>
    <property type="match status" value="1"/>
</dbReference>
<dbReference type="STRING" id="650164.K5URE7"/>
<dbReference type="PANTHER" id="PTHR35848">
    <property type="entry name" value="OXALATE-BINDING PROTEIN"/>
    <property type="match status" value="1"/>
</dbReference>
<feature type="binding site" evidence="3">
    <location>
        <position position="189"/>
    </location>
    <ligand>
        <name>Mn(2+)</name>
        <dbReference type="ChEBI" id="CHEBI:29035"/>
        <label>1</label>
    </ligand>
</feature>
<dbReference type="SUPFAM" id="SSF51182">
    <property type="entry name" value="RmlC-like cupins"/>
    <property type="match status" value="1"/>
</dbReference>
<dbReference type="InterPro" id="IPR006045">
    <property type="entry name" value="Cupin_1"/>
</dbReference>
<accession>K5URE7</accession>
<dbReference type="Pfam" id="PF00190">
    <property type="entry name" value="Cupin_1"/>
    <property type="match status" value="2"/>
</dbReference>
<dbReference type="GO" id="GO:0033609">
    <property type="term" value="P:oxalate metabolic process"/>
    <property type="evidence" value="ECO:0007669"/>
    <property type="project" value="InterPro"/>
</dbReference>
<name>K5URE7_PHACS</name>
<feature type="domain" description="Cupin type-1" evidence="6">
    <location>
        <begin position="329"/>
        <end position="473"/>
    </location>
</feature>
<feature type="binding site" evidence="3">
    <location>
        <position position="377"/>
    </location>
    <ligand>
        <name>Mn(2+)</name>
        <dbReference type="ChEBI" id="CHEBI:29035"/>
        <label>2</label>
    </ligand>
</feature>
<dbReference type="GeneID" id="18917829"/>
<feature type="active site" description="Proton donor" evidence="2">
    <location>
        <position position="437"/>
    </location>
</feature>
<dbReference type="RefSeq" id="XP_007398796.1">
    <property type="nucleotide sequence ID" value="XM_007398734.1"/>
</dbReference>
<dbReference type="PANTHER" id="PTHR35848:SF9">
    <property type="entry name" value="SLL1358 PROTEIN"/>
    <property type="match status" value="1"/>
</dbReference>
<evidence type="ECO:0000256" key="5">
    <source>
        <dbReference type="SAM" id="SignalP"/>
    </source>
</evidence>
<dbReference type="InterPro" id="IPR011051">
    <property type="entry name" value="RmlC_Cupin_sf"/>
</dbReference>
<comment type="cofactor">
    <cofactor evidence="3">
        <name>Mn(2+)</name>
        <dbReference type="ChEBI" id="CHEBI:29035"/>
    </cofactor>
    <text evidence="3">Binds 2 manganese ions per subunit.</text>
</comment>
<dbReference type="KEGG" id="pco:PHACADRAFT_260851"/>
<keyword evidence="8" id="KW-1185">Reference proteome</keyword>
<evidence type="ECO:0000313" key="7">
    <source>
        <dbReference type="EMBL" id="EKM52451.1"/>
    </source>
</evidence>
<keyword evidence="3" id="KW-0464">Manganese</keyword>
<dbReference type="Gene3D" id="2.60.120.10">
    <property type="entry name" value="Jelly Rolls"/>
    <property type="match status" value="2"/>
</dbReference>
<feature type="domain" description="Cupin type-1" evidence="6">
    <location>
        <begin position="134"/>
        <end position="287"/>
    </location>
</feature>
<feature type="region of interest" description="Disordered" evidence="4">
    <location>
        <begin position="300"/>
        <end position="319"/>
    </location>
</feature>
<feature type="signal peptide" evidence="5">
    <location>
        <begin position="1"/>
        <end position="20"/>
    </location>
</feature>
<dbReference type="OrthoDB" id="10263073at2759"/>
<feature type="binding site" evidence="3">
    <location>
        <position position="185"/>
    </location>
    <ligand>
        <name>Mn(2+)</name>
        <dbReference type="ChEBI" id="CHEBI:29035"/>
        <label>1</label>
    </ligand>
</feature>
<dbReference type="InterPro" id="IPR017774">
    <property type="entry name" value="Bicupin_oxalate_deCO2ase/Oxase"/>
</dbReference>
<keyword evidence="1 3" id="KW-0479">Metal-binding</keyword>
<organism evidence="7 8">
    <name type="scientific">Phanerochaete carnosa (strain HHB-10118-sp)</name>
    <name type="common">White-rot fungus</name>
    <name type="synonym">Peniophora carnosa</name>
    <dbReference type="NCBI Taxonomy" id="650164"/>
    <lineage>
        <taxon>Eukaryota</taxon>
        <taxon>Fungi</taxon>
        <taxon>Dikarya</taxon>
        <taxon>Basidiomycota</taxon>
        <taxon>Agaricomycotina</taxon>
        <taxon>Agaricomycetes</taxon>
        <taxon>Polyporales</taxon>
        <taxon>Phanerochaetaceae</taxon>
        <taxon>Phanerochaete</taxon>
    </lineage>
</organism>
<evidence type="ECO:0000256" key="4">
    <source>
        <dbReference type="SAM" id="MobiDB-lite"/>
    </source>
</evidence>
<feature type="binding site" evidence="3">
    <location>
        <position position="422"/>
    </location>
    <ligand>
        <name>Mn(2+)</name>
        <dbReference type="ChEBI" id="CHEBI:29035"/>
        <label>2</label>
    </ligand>
</feature>
<evidence type="ECO:0000313" key="8">
    <source>
        <dbReference type="Proteomes" id="UP000008370"/>
    </source>
</evidence>
<feature type="binding site" evidence="3">
    <location>
        <position position="234"/>
    </location>
    <ligand>
        <name>Mn(2+)</name>
        <dbReference type="ChEBI" id="CHEBI:29035"/>
        <label>1</label>
    </ligand>
</feature>
<dbReference type="InterPro" id="IPR014710">
    <property type="entry name" value="RmlC-like_jellyroll"/>
</dbReference>
<evidence type="ECO:0000256" key="3">
    <source>
        <dbReference type="PIRSR" id="PIRSR617774-2"/>
    </source>
</evidence>
<dbReference type="SMART" id="SM00835">
    <property type="entry name" value="Cupin_1"/>
    <property type="match status" value="2"/>
</dbReference>
<dbReference type="InParanoid" id="K5URE7"/>
<evidence type="ECO:0000256" key="2">
    <source>
        <dbReference type="PIRSR" id="PIRSR617774-1"/>
    </source>
</evidence>
<dbReference type="HOGENOM" id="CLU_030515_2_1_1"/>
<dbReference type="CDD" id="cd20305">
    <property type="entry name" value="cupin_OxDC_C"/>
    <property type="match status" value="1"/>
</dbReference>
<feature type="binding site" evidence="3">
    <location>
        <position position="383"/>
    </location>
    <ligand>
        <name>Mn(2+)</name>
        <dbReference type="ChEBI" id="CHEBI:29035"/>
        <label>2</label>
    </ligand>
</feature>
<protein>
    <recommendedName>
        <fullName evidence="6">Cupin type-1 domain-containing protein</fullName>
    </recommendedName>
</protein>
<gene>
    <name evidence="7" type="ORF">PHACADRAFT_260851</name>
</gene>
<feature type="binding site" evidence="3">
    <location>
        <position position="183"/>
    </location>
    <ligand>
        <name>Mn(2+)</name>
        <dbReference type="ChEBI" id="CHEBI:29035"/>
        <label>1</label>
    </ligand>
</feature>
<feature type="chain" id="PRO_5003884143" description="Cupin type-1 domain-containing protein" evidence="5">
    <location>
        <begin position="21"/>
        <end position="484"/>
    </location>
</feature>
<evidence type="ECO:0000256" key="1">
    <source>
        <dbReference type="ARBA" id="ARBA00022723"/>
    </source>
</evidence>
<dbReference type="Proteomes" id="UP000008370">
    <property type="component" value="Unassembled WGS sequence"/>
</dbReference>
<evidence type="ECO:0000259" key="6">
    <source>
        <dbReference type="SMART" id="SM00835"/>
    </source>
</evidence>
<keyword evidence="5" id="KW-0732">Signal</keyword>
<reference evidence="7 8" key="1">
    <citation type="journal article" date="2012" name="BMC Genomics">
        <title>Comparative genomics of the white-rot fungi, Phanerochaete carnosa and P. chrysosporium, to elucidate the genetic basis of the distinct wood types they colonize.</title>
        <authorList>
            <person name="Suzuki H."/>
            <person name="MacDonald J."/>
            <person name="Syed K."/>
            <person name="Salamov A."/>
            <person name="Hori C."/>
            <person name="Aerts A."/>
            <person name="Henrissat B."/>
            <person name="Wiebenga A."/>
            <person name="vanKuyk P.A."/>
            <person name="Barry K."/>
            <person name="Lindquist E."/>
            <person name="LaButti K."/>
            <person name="Lapidus A."/>
            <person name="Lucas S."/>
            <person name="Coutinho P."/>
            <person name="Gong Y."/>
            <person name="Samejima M."/>
            <person name="Mahadevan R."/>
            <person name="Abou-Zaid M."/>
            <person name="de Vries R.P."/>
            <person name="Igarashi K."/>
            <person name="Yadav J.S."/>
            <person name="Grigoriev I.V."/>
            <person name="Master E.R."/>
        </authorList>
    </citation>
    <scope>NUCLEOTIDE SEQUENCE [LARGE SCALE GENOMIC DNA]</scope>
    <source>
        <strain evidence="7 8">HHB-10118-sp</strain>
    </source>
</reference>